<protein>
    <submittedName>
        <fullName evidence="2">Uncharacterized protein</fullName>
    </submittedName>
</protein>
<feature type="compositionally biased region" description="Polar residues" evidence="1">
    <location>
        <begin position="1"/>
        <end position="11"/>
    </location>
</feature>
<reference evidence="2 3" key="1">
    <citation type="submission" date="2019-03" db="EMBL/GenBank/DDBJ databases">
        <title>First draft genome of Liparis tanakae, snailfish: a comprehensive survey of snailfish specific genes.</title>
        <authorList>
            <person name="Kim W."/>
            <person name="Song I."/>
            <person name="Jeong J.-H."/>
            <person name="Kim D."/>
            <person name="Kim S."/>
            <person name="Ryu S."/>
            <person name="Song J.Y."/>
            <person name="Lee S.K."/>
        </authorList>
    </citation>
    <scope>NUCLEOTIDE SEQUENCE [LARGE SCALE GENOMIC DNA]</scope>
    <source>
        <tissue evidence="2">Muscle</tissue>
    </source>
</reference>
<proteinExistence type="predicted"/>
<dbReference type="EMBL" id="SRLO01000223">
    <property type="protein sequence ID" value="TNN66202.1"/>
    <property type="molecule type" value="Genomic_DNA"/>
</dbReference>
<sequence>MPSSDRTSHPQCQGAAALGEKPGARALGSGEKRDRTCNLRNLLHSRKLIWPAASIMLSSHPPLLLNLPWRFSPSCSPPLCSSSYPRPEDEHTQTVIPDIEAAGWGSPLL</sequence>
<feature type="region of interest" description="Disordered" evidence="1">
    <location>
        <begin position="1"/>
        <end position="32"/>
    </location>
</feature>
<keyword evidence="3" id="KW-1185">Reference proteome</keyword>
<evidence type="ECO:0000313" key="3">
    <source>
        <dbReference type="Proteomes" id="UP000314294"/>
    </source>
</evidence>
<dbReference type="AlphaFoldDB" id="A0A4Z2HN42"/>
<organism evidence="2 3">
    <name type="scientific">Liparis tanakae</name>
    <name type="common">Tanaka's snailfish</name>
    <dbReference type="NCBI Taxonomy" id="230148"/>
    <lineage>
        <taxon>Eukaryota</taxon>
        <taxon>Metazoa</taxon>
        <taxon>Chordata</taxon>
        <taxon>Craniata</taxon>
        <taxon>Vertebrata</taxon>
        <taxon>Euteleostomi</taxon>
        <taxon>Actinopterygii</taxon>
        <taxon>Neopterygii</taxon>
        <taxon>Teleostei</taxon>
        <taxon>Neoteleostei</taxon>
        <taxon>Acanthomorphata</taxon>
        <taxon>Eupercaria</taxon>
        <taxon>Perciformes</taxon>
        <taxon>Cottioidei</taxon>
        <taxon>Cottales</taxon>
        <taxon>Liparidae</taxon>
        <taxon>Liparis</taxon>
    </lineage>
</organism>
<name>A0A4Z2HN42_9TELE</name>
<feature type="region of interest" description="Disordered" evidence="1">
    <location>
        <begin position="81"/>
        <end position="109"/>
    </location>
</feature>
<gene>
    <name evidence="2" type="ORF">EYF80_023541</name>
</gene>
<comment type="caution">
    <text evidence="2">The sequence shown here is derived from an EMBL/GenBank/DDBJ whole genome shotgun (WGS) entry which is preliminary data.</text>
</comment>
<evidence type="ECO:0000313" key="2">
    <source>
        <dbReference type="EMBL" id="TNN66202.1"/>
    </source>
</evidence>
<dbReference type="Proteomes" id="UP000314294">
    <property type="component" value="Unassembled WGS sequence"/>
</dbReference>
<accession>A0A4Z2HN42</accession>
<evidence type="ECO:0000256" key="1">
    <source>
        <dbReference type="SAM" id="MobiDB-lite"/>
    </source>
</evidence>